<evidence type="ECO:0000313" key="2">
    <source>
        <dbReference type="EMBL" id="KIM24357.1"/>
    </source>
</evidence>
<feature type="region of interest" description="Disordered" evidence="1">
    <location>
        <begin position="144"/>
        <end position="221"/>
    </location>
</feature>
<dbReference type="Proteomes" id="UP000054097">
    <property type="component" value="Unassembled WGS sequence"/>
</dbReference>
<sequence length="781" mass="86155">MDQQRILCAYLTNAPPGLLTPSTIKVIPTLLHHAYNPEGLARSFVATINRHLFVLKDALGLHGLDVEDVQNYWSTISMTDGCAPPSEQAVDARIHALLSTAYNEVVFAWVTDFLLYPISKRVPQSIPRIRTRPIPLQPVEADPIIHAPHRPEPDAPTHARLRPRYPLPRRTPPQPVAASAGTAAATTTTGAAAAAHDAHAPREEQEEEEEEHVTNAPGLDGCKFVNREEEVWPVEPSPTKKQRKCGEEGEEGGLLERGLAQWDDEHSVRLAQDEELYGDALQLRTGRYRERLKRDIYRRDGASCAASALGPTEPDGLPDEPLFCTQIIPESFDTDRFMRFRKMASVVFSGQYDDLLEPLPAASATPSSKMMDMDVDHSNAPPQPPRRARAATHGQGHYPRPENILRTTRNAINLSEKWLRWFDEGRFVIREWGGQFYIRCLDPSLYHDPSFSRQGMHPNDPWERGHGLRLDIGATPPGVGVNPSTSVTFVPPASVSQQQQQQPQQPQQQPSGTMPSYHQLPTPVPTPTSPAPVSPFHEPQRIVFGLSPIAGAPMHLPPIATAVRPAMAGTAGGARHLPRYHHRQNNSLPSFTSTAPSRRPHQHAPAPPMMQLHSHEGQPSTHVHARHAGPFAAGQASRRAYQHSRGASVESTASPVAATTAPSRHSIKALLNPTASASASKLPPSVISSTNKPADVKPVTHAAQPVRLMPVRRELWDVDALDPRLVKLHEQIVSMWWDTGLPIEIGVQTRWVDSLPLPEMNVLMLGEQMFAAVLQHKLKLL</sequence>
<feature type="region of interest" description="Disordered" evidence="1">
    <location>
        <begin position="359"/>
        <end position="402"/>
    </location>
</feature>
<feature type="compositionally biased region" description="Pro residues" evidence="1">
    <location>
        <begin position="165"/>
        <end position="175"/>
    </location>
</feature>
<feature type="compositionally biased region" description="Polar residues" evidence="1">
    <location>
        <begin position="585"/>
        <end position="596"/>
    </location>
</feature>
<reference evidence="3" key="2">
    <citation type="submission" date="2015-01" db="EMBL/GenBank/DDBJ databases">
        <title>Evolutionary Origins and Diversification of the Mycorrhizal Mutualists.</title>
        <authorList>
            <consortium name="DOE Joint Genome Institute"/>
            <consortium name="Mycorrhizal Genomics Consortium"/>
            <person name="Kohler A."/>
            <person name="Kuo A."/>
            <person name="Nagy L.G."/>
            <person name="Floudas D."/>
            <person name="Copeland A."/>
            <person name="Barry K.W."/>
            <person name="Cichocki N."/>
            <person name="Veneault-Fourrey C."/>
            <person name="LaButti K."/>
            <person name="Lindquist E.A."/>
            <person name="Lipzen A."/>
            <person name="Lundell T."/>
            <person name="Morin E."/>
            <person name="Murat C."/>
            <person name="Riley R."/>
            <person name="Ohm R."/>
            <person name="Sun H."/>
            <person name="Tunlid A."/>
            <person name="Henrissat B."/>
            <person name="Grigoriev I.V."/>
            <person name="Hibbett D.S."/>
            <person name="Martin F."/>
        </authorList>
    </citation>
    <scope>NUCLEOTIDE SEQUENCE [LARGE SCALE GENOMIC DNA]</scope>
    <source>
        <strain evidence="3">MAFF 305830</strain>
    </source>
</reference>
<feature type="compositionally biased region" description="Basic and acidic residues" evidence="1">
    <location>
        <begin position="460"/>
        <end position="469"/>
    </location>
</feature>
<accession>A0A0C2X4T1</accession>
<feature type="compositionally biased region" description="Low complexity" evidence="1">
    <location>
        <begin position="497"/>
        <end position="510"/>
    </location>
</feature>
<feature type="region of interest" description="Disordered" evidence="1">
    <location>
        <begin position="456"/>
        <end position="536"/>
    </location>
</feature>
<dbReference type="HOGENOM" id="CLU_358690_0_0_1"/>
<dbReference type="PANTHER" id="PTHR48125">
    <property type="entry name" value="LP07818P1"/>
    <property type="match status" value="1"/>
</dbReference>
<evidence type="ECO:0000313" key="3">
    <source>
        <dbReference type="Proteomes" id="UP000054097"/>
    </source>
</evidence>
<dbReference type="EMBL" id="KN824325">
    <property type="protein sequence ID" value="KIM24357.1"/>
    <property type="molecule type" value="Genomic_DNA"/>
</dbReference>
<gene>
    <name evidence="2" type="ORF">M408DRAFT_331860</name>
</gene>
<keyword evidence="3" id="KW-1185">Reference proteome</keyword>
<feature type="compositionally biased region" description="Pro residues" evidence="1">
    <location>
        <begin position="522"/>
        <end position="533"/>
    </location>
</feature>
<feature type="compositionally biased region" description="Low complexity" evidence="1">
    <location>
        <begin position="647"/>
        <end position="662"/>
    </location>
</feature>
<dbReference type="PANTHER" id="PTHR48125:SF12">
    <property type="entry name" value="AT HOOK TRANSCRIPTION FACTOR FAMILY-RELATED"/>
    <property type="match status" value="1"/>
</dbReference>
<reference evidence="2 3" key="1">
    <citation type="submission" date="2014-04" db="EMBL/GenBank/DDBJ databases">
        <authorList>
            <consortium name="DOE Joint Genome Institute"/>
            <person name="Kuo A."/>
            <person name="Zuccaro A."/>
            <person name="Kohler A."/>
            <person name="Nagy L.G."/>
            <person name="Floudas D."/>
            <person name="Copeland A."/>
            <person name="Barry K.W."/>
            <person name="Cichocki N."/>
            <person name="Veneault-Fourrey C."/>
            <person name="LaButti K."/>
            <person name="Lindquist E.A."/>
            <person name="Lipzen A."/>
            <person name="Lundell T."/>
            <person name="Morin E."/>
            <person name="Murat C."/>
            <person name="Sun H."/>
            <person name="Tunlid A."/>
            <person name="Henrissat B."/>
            <person name="Grigoriev I.V."/>
            <person name="Hibbett D.S."/>
            <person name="Martin F."/>
            <person name="Nordberg H.P."/>
            <person name="Cantor M.N."/>
            <person name="Hua S.X."/>
        </authorList>
    </citation>
    <scope>NUCLEOTIDE SEQUENCE [LARGE SCALE GENOMIC DNA]</scope>
    <source>
        <strain evidence="2 3">MAFF 305830</strain>
    </source>
</reference>
<feature type="region of interest" description="Disordered" evidence="1">
    <location>
        <begin position="570"/>
        <end position="662"/>
    </location>
</feature>
<dbReference type="AlphaFoldDB" id="A0A0C2X4T1"/>
<protein>
    <submittedName>
        <fullName evidence="2">Uncharacterized protein</fullName>
    </submittedName>
</protein>
<evidence type="ECO:0000256" key="1">
    <source>
        <dbReference type="SAM" id="MobiDB-lite"/>
    </source>
</evidence>
<proteinExistence type="predicted"/>
<dbReference type="OrthoDB" id="3183878at2759"/>
<feature type="compositionally biased region" description="Low complexity" evidence="1">
    <location>
        <begin position="177"/>
        <end position="195"/>
    </location>
</feature>
<organism evidence="2 3">
    <name type="scientific">Serendipita vermifera MAFF 305830</name>
    <dbReference type="NCBI Taxonomy" id="933852"/>
    <lineage>
        <taxon>Eukaryota</taxon>
        <taxon>Fungi</taxon>
        <taxon>Dikarya</taxon>
        <taxon>Basidiomycota</taxon>
        <taxon>Agaricomycotina</taxon>
        <taxon>Agaricomycetes</taxon>
        <taxon>Sebacinales</taxon>
        <taxon>Serendipitaceae</taxon>
        <taxon>Serendipita</taxon>
    </lineage>
</organism>
<name>A0A0C2X4T1_SERVB</name>